<evidence type="ECO:0000313" key="1">
    <source>
        <dbReference type="EMBL" id="PLW59432.1"/>
    </source>
</evidence>
<proteinExistence type="predicted"/>
<accession>A0A2N5WB27</accession>
<comment type="caution">
    <text evidence="1">The sequence shown here is derived from an EMBL/GenBank/DDBJ whole genome shotgun (WGS) entry which is preliminary data.</text>
</comment>
<organism evidence="1 2">
    <name type="scientific">Lactococcus lactis subsp. lactis</name>
    <name type="common">Streptococcus lactis</name>
    <dbReference type="NCBI Taxonomy" id="1360"/>
    <lineage>
        <taxon>Bacteria</taxon>
        <taxon>Bacillati</taxon>
        <taxon>Bacillota</taxon>
        <taxon>Bacilli</taxon>
        <taxon>Lactobacillales</taxon>
        <taxon>Streptococcaceae</taxon>
        <taxon>Lactococcus</taxon>
    </lineage>
</organism>
<protein>
    <submittedName>
        <fullName evidence="1">Uncharacterized protein</fullName>
    </submittedName>
</protein>
<evidence type="ECO:0000313" key="2">
    <source>
        <dbReference type="Proteomes" id="UP000234865"/>
    </source>
</evidence>
<reference evidence="2" key="1">
    <citation type="submission" date="2016-08" db="EMBL/GenBank/DDBJ databases">
        <title>Comparative genomics of Lactococcus lactis strain WFLU12 isolated from the gastrointestinal tract of wild olive flounder (Paralichythys olivaceus).</title>
        <authorList>
            <person name="Nguyen T.L."/>
            <person name="Kim D.-H."/>
        </authorList>
    </citation>
    <scope>NUCLEOTIDE SEQUENCE [LARGE SCALE GENOMIC DNA]</scope>
    <source>
        <strain evidence="2">WFLU12</strain>
    </source>
</reference>
<sequence>MTIVQGTAQQIQASTVIETLDCSQISASIQESGAISLQLTVNNPDVFHSSDEGKTDVLKIVTEILDKAKALEALYAKSGDATEEE</sequence>
<name>A0A2N5WB27_LACLL</name>
<dbReference type="EMBL" id="PKRZ01000001">
    <property type="protein sequence ID" value="PLW59432.1"/>
    <property type="molecule type" value="Genomic_DNA"/>
</dbReference>
<dbReference type="RefSeq" id="WP_095586415.1">
    <property type="nucleotide sequence ID" value="NZ_PKRZ01000001.1"/>
</dbReference>
<gene>
    <name evidence="1" type="ORF">CYU10_000292</name>
</gene>
<dbReference type="AlphaFoldDB" id="A0A2N5WB27"/>
<dbReference type="Proteomes" id="UP000234865">
    <property type="component" value="Unassembled WGS sequence"/>
</dbReference>